<evidence type="ECO:0000256" key="1">
    <source>
        <dbReference type="ARBA" id="ARBA00022723"/>
    </source>
</evidence>
<feature type="domain" description="RING-type" evidence="7">
    <location>
        <begin position="8"/>
        <end position="54"/>
    </location>
</feature>
<dbReference type="PANTHER" id="PTHR45969:SF69">
    <property type="entry name" value="FINGER DOMAIN PROTEIN, PUTATIVE (AFU_ORTHOLOGUE AFUA_3G12190)-RELATED"/>
    <property type="match status" value="1"/>
</dbReference>
<evidence type="ECO:0000313" key="9">
    <source>
        <dbReference type="Proteomes" id="UP000076722"/>
    </source>
</evidence>
<reference evidence="8 9" key="1">
    <citation type="journal article" date="2016" name="Mol. Biol. Evol.">
        <title>Comparative Genomics of Early-Diverging Mushroom-Forming Fungi Provides Insights into the Origins of Lignocellulose Decay Capabilities.</title>
        <authorList>
            <person name="Nagy L.G."/>
            <person name="Riley R."/>
            <person name="Tritt A."/>
            <person name="Adam C."/>
            <person name="Daum C."/>
            <person name="Floudas D."/>
            <person name="Sun H."/>
            <person name="Yadav J.S."/>
            <person name="Pangilinan J."/>
            <person name="Larsson K.H."/>
            <person name="Matsuura K."/>
            <person name="Barry K."/>
            <person name="Labutti K."/>
            <person name="Kuo R."/>
            <person name="Ohm R.A."/>
            <person name="Bhattacharya S.S."/>
            <person name="Shirouzu T."/>
            <person name="Yoshinaga Y."/>
            <person name="Martin F.M."/>
            <person name="Grigoriev I.V."/>
            <person name="Hibbett D.S."/>
        </authorList>
    </citation>
    <scope>NUCLEOTIDE SEQUENCE [LARGE SCALE GENOMIC DNA]</scope>
    <source>
        <strain evidence="8 9">HHB9708</strain>
    </source>
</reference>
<dbReference type="CDD" id="cd16448">
    <property type="entry name" value="RING-H2"/>
    <property type="match status" value="1"/>
</dbReference>
<keyword evidence="5" id="KW-0175">Coiled coil</keyword>
<feature type="compositionally biased region" description="Acidic residues" evidence="6">
    <location>
        <begin position="323"/>
        <end position="334"/>
    </location>
</feature>
<feature type="coiled-coil region" evidence="5">
    <location>
        <begin position="172"/>
        <end position="288"/>
    </location>
</feature>
<keyword evidence="1" id="KW-0479">Metal-binding</keyword>
<dbReference type="Gene3D" id="1.10.287.1490">
    <property type="match status" value="1"/>
</dbReference>
<evidence type="ECO:0000256" key="4">
    <source>
        <dbReference type="PROSITE-ProRule" id="PRU00175"/>
    </source>
</evidence>
<dbReference type="PANTHER" id="PTHR45969">
    <property type="entry name" value="RING ZINC FINGER PROTEIN-RELATED"/>
    <property type="match status" value="1"/>
</dbReference>
<sequence>MPPNRFKCSICLQSTNLSSALTTTCGHVFHKPCIEKWQNESDQKPGRYKCPQCRREYKGVHPMYITPGSSSPSRHSQRDEDASNASDESDLDLLGTSRSLTRTLRALSASSEPEEVLEATTRLGSLGDYQSDDSLIKSALLDLTRMATDLEQLFTREVGTLRNQLKERNAALAQKDEEITRLRGQVSEMRQQHGDVTKKKFDEQQRRLNTYQTKLAETTAECKRIKEFQEQLAEENQRLKGRISVKEANFEKEKKEWTDKEQKLRTANAKLKQKEIQLYNRIEALKEDCDARDRKRIKLAQSNARASSEAPDMGSSSSTAFDDTFDDLMNDDIAEPSTSTTTVVTDEYRPWHARSSKQSNLKRSPPRPKPTSSEESAGPIRLKNGKPITSVIVGSRKRGIDA</sequence>
<evidence type="ECO:0000256" key="2">
    <source>
        <dbReference type="ARBA" id="ARBA00022771"/>
    </source>
</evidence>
<keyword evidence="3" id="KW-0862">Zinc</keyword>
<dbReference type="EMBL" id="KV419419">
    <property type="protein sequence ID" value="KZS90818.1"/>
    <property type="molecule type" value="Genomic_DNA"/>
</dbReference>
<evidence type="ECO:0000256" key="6">
    <source>
        <dbReference type="SAM" id="MobiDB-lite"/>
    </source>
</evidence>
<name>A0A164RRS1_9AGAM</name>
<dbReference type="GO" id="GO:0008270">
    <property type="term" value="F:zinc ion binding"/>
    <property type="evidence" value="ECO:0007669"/>
    <property type="project" value="UniProtKB-KW"/>
</dbReference>
<organism evidence="8 9">
    <name type="scientific">Sistotremastrum niveocremeum HHB9708</name>
    <dbReference type="NCBI Taxonomy" id="1314777"/>
    <lineage>
        <taxon>Eukaryota</taxon>
        <taxon>Fungi</taxon>
        <taxon>Dikarya</taxon>
        <taxon>Basidiomycota</taxon>
        <taxon>Agaricomycotina</taxon>
        <taxon>Agaricomycetes</taxon>
        <taxon>Sistotremastrales</taxon>
        <taxon>Sistotremastraceae</taxon>
        <taxon>Sertulicium</taxon>
        <taxon>Sertulicium niveocremeum</taxon>
    </lineage>
</organism>
<feature type="region of interest" description="Disordered" evidence="6">
    <location>
        <begin position="62"/>
        <end position="95"/>
    </location>
</feature>
<dbReference type="SUPFAM" id="SSF57850">
    <property type="entry name" value="RING/U-box"/>
    <property type="match status" value="1"/>
</dbReference>
<gene>
    <name evidence="8" type="ORF">SISNIDRAFT_496897</name>
</gene>
<keyword evidence="9" id="KW-1185">Reference proteome</keyword>
<dbReference type="SMART" id="SM00184">
    <property type="entry name" value="RING"/>
    <property type="match status" value="1"/>
</dbReference>
<keyword evidence="2 4" id="KW-0863">Zinc-finger</keyword>
<evidence type="ECO:0000259" key="7">
    <source>
        <dbReference type="PROSITE" id="PS50089"/>
    </source>
</evidence>
<proteinExistence type="predicted"/>
<evidence type="ECO:0000256" key="5">
    <source>
        <dbReference type="SAM" id="Coils"/>
    </source>
</evidence>
<accession>A0A164RRS1</accession>
<dbReference type="STRING" id="1314777.A0A164RRS1"/>
<dbReference type="InterPro" id="IPR001841">
    <property type="entry name" value="Znf_RING"/>
</dbReference>
<feature type="region of interest" description="Disordered" evidence="6">
    <location>
        <begin position="300"/>
        <end position="402"/>
    </location>
</feature>
<dbReference type="AlphaFoldDB" id="A0A164RRS1"/>
<dbReference type="InterPro" id="IPR013083">
    <property type="entry name" value="Znf_RING/FYVE/PHD"/>
</dbReference>
<dbReference type="Pfam" id="PF13639">
    <property type="entry name" value="zf-RING_2"/>
    <property type="match status" value="1"/>
</dbReference>
<dbReference type="GO" id="GO:0061630">
    <property type="term" value="F:ubiquitin protein ligase activity"/>
    <property type="evidence" value="ECO:0007669"/>
    <property type="project" value="TreeGrafter"/>
</dbReference>
<dbReference type="GO" id="GO:0016567">
    <property type="term" value="P:protein ubiquitination"/>
    <property type="evidence" value="ECO:0007669"/>
    <property type="project" value="TreeGrafter"/>
</dbReference>
<evidence type="ECO:0000313" key="8">
    <source>
        <dbReference type="EMBL" id="KZS90818.1"/>
    </source>
</evidence>
<dbReference type="Gene3D" id="3.30.40.10">
    <property type="entry name" value="Zinc/RING finger domain, C3HC4 (zinc finger)"/>
    <property type="match status" value="1"/>
</dbReference>
<dbReference type="PROSITE" id="PS50089">
    <property type="entry name" value="ZF_RING_2"/>
    <property type="match status" value="1"/>
</dbReference>
<protein>
    <recommendedName>
        <fullName evidence="7">RING-type domain-containing protein</fullName>
    </recommendedName>
</protein>
<dbReference type="Proteomes" id="UP000076722">
    <property type="component" value="Unassembled WGS sequence"/>
</dbReference>
<evidence type="ECO:0000256" key="3">
    <source>
        <dbReference type="ARBA" id="ARBA00022833"/>
    </source>
</evidence>